<evidence type="ECO:0000313" key="2">
    <source>
        <dbReference type="Proteomes" id="UP000244336"/>
    </source>
</evidence>
<accession>A0A2T7F5M7</accession>
<reference evidence="1 2" key="1">
    <citation type="submission" date="2018-04" db="EMBL/GenBank/DDBJ databases">
        <title>WGS assembly of Panicum hallii var. hallii HAL2.</title>
        <authorList>
            <person name="Lovell J."/>
            <person name="Jenkins J."/>
            <person name="Lowry D."/>
            <person name="Mamidi S."/>
            <person name="Sreedasyam A."/>
            <person name="Weng X."/>
            <person name="Barry K."/>
            <person name="Bonette J."/>
            <person name="Campitelli B."/>
            <person name="Daum C."/>
            <person name="Gordon S."/>
            <person name="Gould B."/>
            <person name="Lipzen A."/>
            <person name="MacQueen A."/>
            <person name="Palacio-Mejia J."/>
            <person name="Plott C."/>
            <person name="Shakirov E."/>
            <person name="Shu S."/>
            <person name="Yoshinaga Y."/>
            <person name="Zane M."/>
            <person name="Rokhsar D."/>
            <person name="Grimwood J."/>
            <person name="Schmutz J."/>
            <person name="Juenger T."/>
        </authorList>
    </citation>
    <scope>NUCLEOTIDE SEQUENCE [LARGE SCALE GENOMIC DNA]</scope>
    <source>
        <strain evidence="2">cv. HAL2</strain>
    </source>
</reference>
<protein>
    <submittedName>
        <fullName evidence="1">Uncharacterized protein</fullName>
    </submittedName>
</protein>
<name>A0A2T7F5M7_9POAL</name>
<evidence type="ECO:0000313" key="1">
    <source>
        <dbReference type="EMBL" id="PUZ75368.1"/>
    </source>
</evidence>
<gene>
    <name evidence="1" type="ORF">GQ55_1G159800</name>
</gene>
<proteinExistence type="predicted"/>
<organism evidence="1 2">
    <name type="scientific">Panicum hallii var. hallii</name>
    <dbReference type="NCBI Taxonomy" id="1504633"/>
    <lineage>
        <taxon>Eukaryota</taxon>
        <taxon>Viridiplantae</taxon>
        <taxon>Streptophyta</taxon>
        <taxon>Embryophyta</taxon>
        <taxon>Tracheophyta</taxon>
        <taxon>Spermatophyta</taxon>
        <taxon>Magnoliopsida</taxon>
        <taxon>Liliopsida</taxon>
        <taxon>Poales</taxon>
        <taxon>Poaceae</taxon>
        <taxon>PACMAD clade</taxon>
        <taxon>Panicoideae</taxon>
        <taxon>Panicodae</taxon>
        <taxon>Paniceae</taxon>
        <taxon>Panicinae</taxon>
        <taxon>Panicum</taxon>
        <taxon>Panicum sect. Panicum</taxon>
    </lineage>
</organism>
<dbReference type="Gramene" id="PUZ75368">
    <property type="protein sequence ID" value="PUZ75368"/>
    <property type="gene ID" value="GQ55_1G159800"/>
</dbReference>
<keyword evidence="2" id="KW-1185">Reference proteome</keyword>
<dbReference type="AlphaFoldDB" id="A0A2T7F5M7"/>
<dbReference type="Proteomes" id="UP000244336">
    <property type="component" value="Chromosome 1"/>
</dbReference>
<sequence length="53" mass="6109">MWRVDVLASFGAIAESLMIHKPPEPFAWNCMDKCLCSSLKKLVYVDSCQRRCM</sequence>
<dbReference type="EMBL" id="CM009749">
    <property type="protein sequence ID" value="PUZ75368.1"/>
    <property type="molecule type" value="Genomic_DNA"/>
</dbReference>